<feature type="region of interest" description="Disordered" evidence="1">
    <location>
        <begin position="261"/>
        <end position="288"/>
    </location>
</feature>
<feature type="transmembrane region" description="Helical" evidence="2">
    <location>
        <begin position="44"/>
        <end position="69"/>
    </location>
</feature>
<dbReference type="Proteomes" id="UP001221142">
    <property type="component" value="Unassembled WGS sequence"/>
</dbReference>
<protein>
    <submittedName>
        <fullName evidence="4">Uncharacterized protein</fullName>
    </submittedName>
</protein>
<keyword evidence="2" id="KW-1133">Transmembrane helix</keyword>
<accession>A0AAD7CDV2</accession>
<evidence type="ECO:0000256" key="3">
    <source>
        <dbReference type="SAM" id="SignalP"/>
    </source>
</evidence>
<gene>
    <name evidence="4" type="ORF">FB45DRAFT_890574</name>
</gene>
<keyword evidence="2" id="KW-0472">Membrane</keyword>
<comment type="caution">
    <text evidence="4">The sequence shown here is derived from an EMBL/GenBank/DDBJ whole genome shotgun (WGS) entry which is preliminary data.</text>
</comment>
<evidence type="ECO:0000313" key="4">
    <source>
        <dbReference type="EMBL" id="KAJ7646482.1"/>
    </source>
</evidence>
<sequence length="381" mass="41606">MSNDILLILCFVAFLAGQLFHSICAGIASPAVPNVLAPTGWSLPSVVIIVWAVLLVHDAVILTVVWYYLKARHMARKTTDMVSRIRLLLRIPLLLPPTASPRRLLLLPPPPSLVSPSLSLVVNIAYLARRWVFAIPRPIGSRWLTVPRPLRALLAPQGNALVVQLAWTAIASFKAVKVAAKTYEGLVLNTVDLLNLSIVIQRPLRAPSVWRVRIFPSLRVYQDLTSMFHVINGALAARKALKPPPQDDHQDDSVTLISDSDSGFLSSSSPPSPLSTSLSPWTLTSSSSGIPSIRPLQDVRYTSRGPRRFFFTVLAGFQDPYYGPLPADGYSPRHLFVYRRGSCPATSAQDGHRGGHLHLHQGAGGHFLPRVRRGGAAGHAV</sequence>
<keyword evidence="5" id="KW-1185">Reference proteome</keyword>
<dbReference type="AlphaFoldDB" id="A0AAD7CDV2"/>
<feature type="chain" id="PRO_5041922025" evidence="3">
    <location>
        <begin position="26"/>
        <end position="381"/>
    </location>
</feature>
<name>A0AAD7CDV2_9AGAR</name>
<keyword evidence="3" id="KW-0732">Signal</keyword>
<feature type="signal peptide" evidence="3">
    <location>
        <begin position="1"/>
        <end position="25"/>
    </location>
</feature>
<keyword evidence="2" id="KW-0812">Transmembrane</keyword>
<evidence type="ECO:0000256" key="1">
    <source>
        <dbReference type="SAM" id="MobiDB-lite"/>
    </source>
</evidence>
<proteinExistence type="predicted"/>
<evidence type="ECO:0000313" key="5">
    <source>
        <dbReference type="Proteomes" id="UP001221142"/>
    </source>
</evidence>
<evidence type="ECO:0000256" key="2">
    <source>
        <dbReference type="SAM" id="Phobius"/>
    </source>
</evidence>
<reference evidence="4" key="1">
    <citation type="submission" date="2023-03" db="EMBL/GenBank/DDBJ databases">
        <title>Massive genome expansion in bonnet fungi (Mycena s.s.) driven by repeated elements and novel gene families across ecological guilds.</title>
        <authorList>
            <consortium name="Lawrence Berkeley National Laboratory"/>
            <person name="Harder C.B."/>
            <person name="Miyauchi S."/>
            <person name="Viragh M."/>
            <person name="Kuo A."/>
            <person name="Thoen E."/>
            <person name="Andreopoulos B."/>
            <person name="Lu D."/>
            <person name="Skrede I."/>
            <person name="Drula E."/>
            <person name="Henrissat B."/>
            <person name="Morin E."/>
            <person name="Kohler A."/>
            <person name="Barry K."/>
            <person name="LaButti K."/>
            <person name="Morin E."/>
            <person name="Salamov A."/>
            <person name="Lipzen A."/>
            <person name="Mereny Z."/>
            <person name="Hegedus B."/>
            <person name="Baldrian P."/>
            <person name="Stursova M."/>
            <person name="Weitz H."/>
            <person name="Taylor A."/>
            <person name="Grigoriev I.V."/>
            <person name="Nagy L.G."/>
            <person name="Martin F."/>
            <person name="Kauserud H."/>
        </authorList>
    </citation>
    <scope>NUCLEOTIDE SEQUENCE</scope>
    <source>
        <strain evidence="4">9284</strain>
    </source>
</reference>
<dbReference type="EMBL" id="JARKIF010000002">
    <property type="protein sequence ID" value="KAJ7646482.1"/>
    <property type="molecule type" value="Genomic_DNA"/>
</dbReference>
<organism evidence="4 5">
    <name type="scientific">Roridomyces roridus</name>
    <dbReference type="NCBI Taxonomy" id="1738132"/>
    <lineage>
        <taxon>Eukaryota</taxon>
        <taxon>Fungi</taxon>
        <taxon>Dikarya</taxon>
        <taxon>Basidiomycota</taxon>
        <taxon>Agaricomycotina</taxon>
        <taxon>Agaricomycetes</taxon>
        <taxon>Agaricomycetidae</taxon>
        <taxon>Agaricales</taxon>
        <taxon>Marasmiineae</taxon>
        <taxon>Mycenaceae</taxon>
        <taxon>Roridomyces</taxon>
    </lineage>
</organism>